<reference evidence="1 3" key="1">
    <citation type="journal article" date="2014" name="BMC Genomics">
        <title>Genome sequence of Anopheles sinensis provides insight into genetics basis of mosquito competence for malaria parasites.</title>
        <authorList>
            <person name="Zhou D."/>
            <person name="Zhang D."/>
            <person name="Ding G."/>
            <person name="Shi L."/>
            <person name="Hou Q."/>
            <person name="Ye Y."/>
            <person name="Xu Y."/>
            <person name="Zhou H."/>
            <person name="Xiong C."/>
            <person name="Li S."/>
            <person name="Yu J."/>
            <person name="Hong S."/>
            <person name="Yu X."/>
            <person name="Zou P."/>
            <person name="Chen C."/>
            <person name="Chang X."/>
            <person name="Wang W."/>
            <person name="Lv Y."/>
            <person name="Sun Y."/>
            <person name="Ma L."/>
            <person name="Shen B."/>
            <person name="Zhu C."/>
        </authorList>
    </citation>
    <scope>NUCLEOTIDE SEQUENCE [LARGE SCALE GENOMIC DNA]</scope>
</reference>
<dbReference type="GO" id="GO:0016301">
    <property type="term" value="F:kinase activity"/>
    <property type="evidence" value="ECO:0007669"/>
    <property type="project" value="UniProtKB-KW"/>
</dbReference>
<dbReference type="VEuPathDB" id="VectorBase:ASIC004565"/>
<dbReference type="VEuPathDB" id="VectorBase:ASIS009505"/>
<dbReference type="Proteomes" id="UP000030765">
    <property type="component" value="Unassembled WGS sequence"/>
</dbReference>
<evidence type="ECO:0000313" key="3">
    <source>
        <dbReference type="Proteomes" id="UP000030765"/>
    </source>
</evidence>
<gene>
    <name evidence="1" type="ORF">ZHAS_00004565</name>
</gene>
<protein>
    <submittedName>
        <fullName evidence="1 2">Serine/threonine-protein kinase 24</fullName>
    </submittedName>
</protein>
<proteinExistence type="predicted"/>
<organism evidence="1">
    <name type="scientific">Anopheles sinensis</name>
    <name type="common">Mosquito</name>
    <dbReference type="NCBI Taxonomy" id="74873"/>
    <lineage>
        <taxon>Eukaryota</taxon>
        <taxon>Metazoa</taxon>
        <taxon>Ecdysozoa</taxon>
        <taxon>Arthropoda</taxon>
        <taxon>Hexapoda</taxon>
        <taxon>Insecta</taxon>
        <taxon>Pterygota</taxon>
        <taxon>Neoptera</taxon>
        <taxon>Endopterygota</taxon>
        <taxon>Diptera</taxon>
        <taxon>Nematocera</taxon>
        <taxon>Culicoidea</taxon>
        <taxon>Culicidae</taxon>
        <taxon>Anophelinae</taxon>
        <taxon>Anopheles</taxon>
    </lineage>
</organism>
<keyword evidence="3" id="KW-1185">Reference proteome</keyword>
<reference evidence="2" key="2">
    <citation type="submission" date="2020-05" db="UniProtKB">
        <authorList>
            <consortium name="EnsemblMetazoa"/>
        </authorList>
    </citation>
    <scope>IDENTIFICATION</scope>
</reference>
<dbReference type="AlphaFoldDB" id="A0A084VHI7"/>
<dbReference type="EMBL" id="ATLV01013177">
    <property type="status" value="NOT_ANNOTATED_CDS"/>
    <property type="molecule type" value="Genomic_DNA"/>
</dbReference>
<keyword evidence="1" id="KW-0418">Kinase</keyword>
<sequence length="111" mass="11781">MGENGHGPRPGPHSTLAFRRLTDCLLPSAGYLSQQPMPASADLRNDTLVLRCDTPLGSNCDRPVGVSGVNCEFIAVSNPLQAFGDFQMVANGRLLTLQITYGTACSESKSV</sequence>
<evidence type="ECO:0000313" key="1">
    <source>
        <dbReference type="EMBL" id="KFB37431.1"/>
    </source>
</evidence>
<dbReference type="EnsemblMetazoa" id="ASIC004565-RA">
    <property type="protein sequence ID" value="ASIC004565-PA"/>
    <property type="gene ID" value="ASIC004565"/>
</dbReference>
<accession>A0A084VHI7</accession>
<evidence type="ECO:0000313" key="2">
    <source>
        <dbReference type="EnsemblMetazoa" id="ASIC004565-PA"/>
    </source>
</evidence>
<keyword evidence="1" id="KW-0808">Transferase</keyword>
<name>A0A084VHI7_ANOSI</name>
<dbReference type="EMBL" id="KE524842">
    <property type="protein sequence ID" value="KFB37431.1"/>
    <property type="molecule type" value="Genomic_DNA"/>
</dbReference>